<evidence type="ECO:0000259" key="3">
    <source>
        <dbReference type="Pfam" id="PF01345"/>
    </source>
</evidence>
<feature type="region of interest" description="Disordered" evidence="2">
    <location>
        <begin position="383"/>
        <end position="410"/>
    </location>
</feature>
<feature type="region of interest" description="Disordered" evidence="2">
    <location>
        <begin position="248"/>
        <end position="274"/>
    </location>
</feature>
<accession>A0ABY9IQQ8</accession>
<dbReference type="InterPro" id="IPR001434">
    <property type="entry name" value="OmcB-like_DUF11"/>
</dbReference>
<gene>
    <name evidence="4" type="ORF">P8A19_17690</name>
</gene>
<evidence type="ECO:0000313" key="5">
    <source>
        <dbReference type="Proteomes" id="UP001235744"/>
    </source>
</evidence>
<evidence type="ECO:0000313" key="4">
    <source>
        <dbReference type="EMBL" id="WLQ57169.1"/>
    </source>
</evidence>
<dbReference type="RefSeq" id="WP_306071208.1">
    <property type="nucleotide sequence ID" value="NZ_CP120988.1"/>
</dbReference>
<dbReference type="PANTHER" id="PTHR36842:SF1">
    <property type="entry name" value="PROTEIN TOLB"/>
    <property type="match status" value="1"/>
</dbReference>
<dbReference type="SUPFAM" id="SSF82171">
    <property type="entry name" value="DPP6 N-terminal domain-like"/>
    <property type="match status" value="2"/>
</dbReference>
<dbReference type="InterPro" id="IPR011659">
    <property type="entry name" value="WD40"/>
</dbReference>
<feature type="compositionally biased region" description="Pro residues" evidence="2">
    <location>
        <begin position="821"/>
        <end position="858"/>
    </location>
</feature>
<name>A0ABY9IQQ8_9ACTN</name>
<feature type="region of interest" description="Disordered" evidence="2">
    <location>
        <begin position="145"/>
        <end position="188"/>
    </location>
</feature>
<keyword evidence="5" id="KW-1185">Reference proteome</keyword>
<dbReference type="Pfam" id="PF07676">
    <property type="entry name" value="PD40"/>
    <property type="match status" value="4"/>
</dbReference>
<dbReference type="Proteomes" id="UP001235744">
    <property type="component" value="Chromosome"/>
</dbReference>
<feature type="region of interest" description="Disordered" evidence="2">
    <location>
        <begin position="801"/>
        <end position="870"/>
    </location>
</feature>
<feature type="compositionally biased region" description="Polar residues" evidence="2">
    <location>
        <begin position="165"/>
        <end position="181"/>
    </location>
</feature>
<sequence length="1071" mass="111197">MGGPAGPARRTRLRRLSGVVVLLAPLLVAGSVSVPQGATPAAAASDAAPADTGRIAFAGTGHRSLGQRSSETASADLFGSGPAHYDQDAFGRGGALVFTSLRDEAKPQVYVRGADGSVLRLTTGYDAAHPELSVDGRTVVFDSAAPGAGDSAQRDLWSVGVDGSSDPQRLTDTPANETHPTLSPDGTHIAYASDGGPERGTQIYERDLSGGEVTCVSDPAEGDASEPEWNPVDDDAHEDLLVYTLHQEPESDTDTGNRLRVTNGPGTERPLLTGDFAGWGTRSAAWLPDGNGLVFLSPNTDCGCSVYDHVYRAGSLDDPVPAMELSEDRKVESPAVLVRAGIPVVIVTRRTTVDPALVTLQDMRQDGSDPRDLRLDVLREDPKALTNTSDDPADDPLFHPSAGYDPWTERQTYTPNGRQIAVTRFEDVDGVRVQRIWLAGTDGTNEAVMDLDGRGAGDWDTDPSFSPDGTKMAFVRTSPGGVGDAAGPSQVLVADVATKKIIGKVVPPAGEVAGQDAQPAWSSDGTTLAFTRNEVIRGLGGIKHVWTALVKDLAQQRDLSVTGCPGECKVIDDSPAFSPDGRSIAFNRKDRADQINNRASVVVTSPDGTGCRVVLPSDRRDDPAACGELIPDVTATGPYQPRDVAWSPDAGRLVLSHRRDIAPNSPEQLSELDLATGTLTELTATLPGRQKEPAFQQSVDLTLTAPPVAPSVEAGSSVSLTVTVTNRGPAPSPGTTFVADTPPGVRLEELTTPAGPCAAGSPSCDLGLLAPGDEVEVTAKLTGVTTGPWQIGWSVTGAVVDQNPTDNATGTDVRVRDVPQLPDPTPSAPTPSPPHSAPPSPAPAPPAQPPVSLPPEPEAGPGVVVRAQPSPGYVGGRVVVTYTVRNGKNALATGLRLRLGLPAGIPVTTLPAGCAGGVCALGDLAPGASSVLRVVLAPDRALRANVTGTLTTTGTDADRGDNVSRIPLRILQPRIVSVPEVGKPGFVTSVRGKDFPPGVPVKLIWKPGITATAPPARPIGDGTFIAQLLILVKDRTGPRTITASGPGFSPVTTDFLVVGGTVVPPDEVGRR</sequence>
<proteinExistence type="inferred from homology"/>
<comment type="similarity">
    <text evidence="1">Belongs to the TolB family.</text>
</comment>
<dbReference type="InterPro" id="IPR011042">
    <property type="entry name" value="6-blade_b-propeller_TolB-like"/>
</dbReference>
<evidence type="ECO:0000256" key="1">
    <source>
        <dbReference type="ARBA" id="ARBA00009820"/>
    </source>
</evidence>
<dbReference type="Gene3D" id="2.60.40.10">
    <property type="entry name" value="Immunoglobulins"/>
    <property type="match status" value="1"/>
</dbReference>
<protein>
    <recommendedName>
        <fullName evidence="3">DUF11 domain-containing protein</fullName>
    </recommendedName>
</protein>
<dbReference type="PANTHER" id="PTHR36842">
    <property type="entry name" value="PROTEIN TOLB HOMOLOG"/>
    <property type="match status" value="1"/>
</dbReference>
<dbReference type="EMBL" id="CP120988">
    <property type="protein sequence ID" value="WLQ57169.1"/>
    <property type="molecule type" value="Genomic_DNA"/>
</dbReference>
<evidence type="ECO:0000256" key="2">
    <source>
        <dbReference type="SAM" id="MobiDB-lite"/>
    </source>
</evidence>
<dbReference type="Gene3D" id="2.120.10.30">
    <property type="entry name" value="TolB, C-terminal domain"/>
    <property type="match status" value="3"/>
</dbReference>
<reference evidence="4 5" key="1">
    <citation type="submission" date="2023-03" db="EMBL/GenBank/DDBJ databases">
        <title>Isolation and description of six Streptomyces strains from soil environments, able to metabolize different microbial glucans.</title>
        <authorList>
            <person name="Widen T."/>
            <person name="Larsbrink J."/>
        </authorList>
    </citation>
    <scope>NUCLEOTIDE SEQUENCE [LARGE SCALE GENOMIC DNA]</scope>
    <source>
        <strain evidence="4 5">Alt2</strain>
    </source>
</reference>
<dbReference type="Pfam" id="PF01345">
    <property type="entry name" value="DUF11"/>
    <property type="match status" value="1"/>
</dbReference>
<organism evidence="4 5">
    <name type="scientific">Streptomyces poriferorum</name>
    <dbReference type="NCBI Taxonomy" id="2798799"/>
    <lineage>
        <taxon>Bacteria</taxon>
        <taxon>Bacillati</taxon>
        <taxon>Actinomycetota</taxon>
        <taxon>Actinomycetes</taxon>
        <taxon>Kitasatosporales</taxon>
        <taxon>Streptomycetaceae</taxon>
        <taxon>Streptomyces</taxon>
    </lineage>
</organism>
<dbReference type="InterPro" id="IPR013783">
    <property type="entry name" value="Ig-like_fold"/>
</dbReference>
<feature type="domain" description="DUF11" evidence="3">
    <location>
        <begin position="700"/>
        <end position="809"/>
    </location>
</feature>